<keyword evidence="6" id="KW-0597">Phosphoprotein</keyword>
<organism evidence="9">
    <name type="scientific">Solibacter usitatus (strain Ellin6076)</name>
    <dbReference type="NCBI Taxonomy" id="234267"/>
    <lineage>
        <taxon>Bacteria</taxon>
        <taxon>Pseudomonadati</taxon>
        <taxon>Acidobacteriota</taxon>
        <taxon>Terriglobia</taxon>
        <taxon>Bryobacterales</taxon>
        <taxon>Solibacteraceae</taxon>
        <taxon>Candidatus Solibacter</taxon>
    </lineage>
</organism>
<dbReference type="GO" id="GO:0000160">
    <property type="term" value="P:phosphorelay signal transduction system"/>
    <property type="evidence" value="ECO:0007669"/>
    <property type="project" value="InterPro"/>
</dbReference>
<dbReference type="InterPro" id="IPR002197">
    <property type="entry name" value="HTH_Fis"/>
</dbReference>
<dbReference type="InterPro" id="IPR011006">
    <property type="entry name" value="CheY-like_superfamily"/>
</dbReference>
<dbReference type="PROSITE" id="PS00688">
    <property type="entry name" value="SIGMA54_INTERACT_3"/>
    <property type="match status" value="1"/>
</dbReference>
<accession>Q026N8</accession>
<evidence type="ECO:0000256" key="3">
    <source>
        <dbReference type="ARBA" id="ARBA00023015"/>
    </source>
</evidence>
<dbReference type="InterPro" id="IPR002078">
    <property type="entry name" value="Sigma_54_int"/>
</dbReference>
<dbReference type="eggNOG" id="COG2204">
    <property type="taxonomic scope" value="Bacteria"/>
</dbReference>
<keyword evidence="3" id="KW-0805">Transcription regulation</keyword>
<dbReference type="Pfam" id="PF02954">
    <property type="entry name" value="HTH_8"/>
    <property type="match status" value="1"/>
</dbReference>
<dbReference type="Pfam" id="PF00072">
    <property type="entry name" value="Response_reg"/>
    <property type="match status" value="1"/>
</dbReference>
<keyword evidence="1" id="KW-0547">Nucleotide-binding</keyword>
<evidence type="ECO:0000256" key="5">
    <source>
        <dbReference type="ARBA" id="ARBA00023163"/>
    </source>
</evidence>
<dbReference type="InterPro" id="IPR025944">
    <property type="entry name" value="Sigma_54_int_dom_CS"/>
</dbReference>
<dbReference type="PROSITE" id="PS00675">
    <property type="entry name" value="SIGMA54_INTERACT_1"/>
    <property type="match status" value="1"/>
</dbReference>
<dbReference type="SUPFAM" id="SSF52172">
    <property type="entry name" value="CheY-like"/>
    <property type="match status" value="1"/>
</dbReference>
<dbReference type="InParanoid" id="Q026N8"/>
<dbReference type="PROSITE" id="PS00676">
    <property type="entry name" value="SIGMA54_INTERACT_2"/>
    <property type="match status" value="1"/>
</dbReference>
<dbReference type="InterPro" id="IPR001789">
    <property type="entry name" value="Sig_transdc_resp-reg_receiver"/>
</dbReference>
<dbReference type="InterPro" id="IPR009057">
    <property type="entry name" value="Homeodomain-like_sf"/>
</dbReference>
<dbReference type="Gene3D" id="3.40.50.2300">
    <property type="match status" value="1"/>
</dbReference>
<dbReference type="GO" id="GO:0006355">
    <property type="term" value="P:regulation of DNA-templated transcription"/>
    <property type="evidence" value="ECO:0007669"/>
    <property type="project" value="InterPro"/>
</dbReference>
<evidence type="ECO:0000259" key="8">
    <source>
        <dbReference type="PROSITE" id="PS50110"/>
    </source>
</evidence>
<dbReference type="Pfam" id="PF25601">
    <property type="entry name" value="AAA_lid_14"/>
    <property type="match status" value="1"/>
</dbReference>
<dbReference type="CDD" id="cd00009">
    <property type="entry name" value="AAA"/>
    <property type="match status" value="1"/>
</dbReference>
<dbReference type="PANTHER" id="PTHR32071">
    <property type="entry name" value="TRANSCRIPTIONAL REGULATORY PROTEIN"/>
    <property type="match status" value="1"/>
</dbReference>
<dbReference type="PANTHER" id="PTHR32071:SF113">
    <property type="entry name" value="ALGINATE BIOSYNTHESIS TRANSCRIPTIONAL REGULATORY PROTEIN ALGB"/>
    <property type="match status" value="1"/>
</dbReference>
<feature type="modified residue" description="4-aspartylphosphate" evidence="6">
    <location>
        <position position="53"/>
    </location>
</feature>
<dbReference type="PROSITE" id="PS50045">
    <property type="entry name" value="SIGMA54_INTERACT_4"/>
    <property type="match status" value="1"/>
</dbReference>
<dbReference type="SMART" id="SM00448">
    <property type="entry name" value="REC"/>
    <property type="match status" value="1"/>
</dbReference>
<dbReference type="Pfam" id="PF00158">
    <property type="entry name" value="Sigma54_activat"/>
    <property type="match status" value="1"/>
</dbReference>
<dbReference type="InterPro" id="IPR003593">
    <property type="entry name" value="AAA+_ATPase"/>
</dbReference>
<evidence type="ECO:0000313" key="9">
    <source>
        <dbReference type="EMBL" id="ABJ83031.1"/>
    </source>
</evidence>
<dbReference type="SUPFAM" id="SSF52540">
    <property type="entry name" value="P-loop containing nucleoside triphosphate hydrolases"/>
    <property type="match status" value="1"/>
</dbReference>
<name>Q026N8_SOLUE</name>
<evidence type="ECO:0000259" key="7">
    <source>
        <dbReference type="PROSITE" id="PS50045"/>
    </source>
</evidence>
<proteinExistence type="predicted"/>
<dbReference type="EMBL" id="CP000473">
    <property type="protein sequence ID" value="ABJ83031.1"/>
    <property type="molecule type" value="Genomic_DNA"/>
</dbReference>
<dbReference type="HOGENOM" id="CLU_000445_0_6_0"/>
<dbReference type="OrthoDB" id="9803970at2"/>
<dbReference type="GO" id="GO:0005524">
    <property type="term" value="F:ATP binding"/>
    <property type="evidence" value="ECO:0007669"/>
    <property type="project" value="UniProtKB-KW"/>
</dbReference>
<sequence length="476" mass="51771">MPAHILVVDDDAQQRSDMAEMVRSLGYHVTTAADGREALDRLASAPANAILTDLVMPRMDGMALLKELVSRGDRTPTVVLTGFGSIDQAISVVHDLKAFWFLEKPVLPGAMATLLERAIQQNQLLKETERLHSQLSFAGILGDLVGDSPCMKEIFSLIRQVAPTTASVLISGESGTGKELVARAIHTLSSRSGGPFVAVNCAALPESLMESELFGHEKGAFTGAVERRAGCFEQAQNGTLLLDEIGDMPIGTQAKLLRVIEESKVRRLGGSTDIPIAVRVLAATNRSPEQAVQNKLLREDLYYRLNVFNISLPPLRDRKQDIPSIATAMIRDLNRKHSCRVTHLSPEVLAWFADRSWPGNVRELRNMVERAVIMASEGEVQLRHLPGAVQAPPQAAVAAAAATPAPVPEDVLQVPVGMTMADVEQAYVRLTLKHTRNNKKRAAEFLGLCLRTLHNKLQSYEAGKVRGVAVGDSKVE</sequence>
<dbReference type="InterPro" id="IPR025943">
    <property type="entry name" value="Sigma_54_int_dom_ATP-bd_2"/>
</dbReference>
<dbReference type="SUPFAM" id="SSF46689">
    <property type="entry name" value="Homeodomain-like"/>
    <property type="match status" value="1"/>
</dbReference>
<gene>
    <name evidence="9" type="ordered locus">Acid_2041</name>
</gene>
<dbReference type="PROSITE" id="PS50110">
    <property type="entry name" value="RESPONSE_REGULATORY"/>
    <property type="match status" value="1"/>
</dbReference>
<dbReference type="InterPro" id="IPR058031">
    <property type="entry name" value="AAA_lid_NorR"/>
</dbReference>
<reference evidence="9" key="1">
    <citation type="submission" date="2006-10" db="EMBL/GenBank/DDBJ databases">
        <title>Complete sequence of Solibacter usitatus Ellin6076.</title>
        <authorList>
            <consortium name="US DOE Joint Genome Institute"/>
            <person name="Copeland A."/>
            <person name="Lucas S."/>
            <person name="Lapidus A."/>
            <person name="Barry K."/>
            <person name="Detter J.C."/>
            <person name="Glavina del Rio T."/>
            <person name="Hammon N."/>
            <person name="Israni S."/>
            <person name="Dalin E."/>
            <person name="Tice H."/>
            <person name="Pitluck S."/>
            <person name="Thompson L.S."/>
            <person name="Brettin T."/>
            <person name="Bruce D."/>
            <person name="Han C."/>
            <person name="Tapia R."/>
            <person name="Gilna P."/>
            <person name="Schmutz J."/>
            <person name="Larimer F."/>
            <person name="Land M."/>
            <person name="Hauser L."/>
            <person name="Kyrpides N."/>
            <person name="Mikhailova N."/>
            <person name="Janssen P.H."/>
            <person name="Kuske C.R."/>
            <person name="Richardson P."/>
        </authorList>
    </citation>
    <scope>NUCLEOTIDE SEQUENCE</scope>
    <source>
        <strain evidence="9">Ellin6076</strain>
    </source>
</reference>
<evidence type="ECO:0000256" key="2">
    <source>
        <dbReference type="ARBA" id="ARBA00022840"/>
    </source>
</evidence>
<dbReference type="FunFam" id="3.40.50.300:FF:000006">
    <property type="entry name" value="DNA-binding transcriptional regulator NtrC"/>
    <property type="match status" value="1"/>
</dbReference>
<evidence type="ECO:0000256" key="4">
    <source>
        <dbReference type="ARBA" id="ARBA00023125"/>
    </source>
</evidence>
<keyword evidence="5" id="KW-0804">Transcription</keyword>
<dbReference type="SMART" id="SM00382">
    <property type="entry name" value="AAA"/>
    <property type="match status" value="1"/>
</dbReference>
<dbReference type="AlphaFoldDB" id="Q026N8"/>
<protein>
    <submittedName>
        <fullName evidence="9">Two component, sigma54 specific, transcriptional regulator, Fis family</fullName>
    </submittedName>
</protein>
<keyword evidence="2" id="KW-0067">ATP-binding</keyword>
<dbReference type="KEGG" id="sus:Acid_2041"/>
<keyword evidence="4" id="KW-0238">DNA-binding</keyword>
<dbReference type="GO" id="GO:0043565">
    <property type="term" value="F:sequence-specific DNA binding"/>
    <property type="evidence" value="ECO:0007669"/>
    <property type="project" value="InterPro"/>
</dbReference>
<dbReference type="InterPro" id="IPR025662">
    <property type="entry name" value="Sigma_54_int_dom_ATP-bd_1"/>
</dbReference>
<dbReference type="Gene3D" id="1.10.8.60">
    <property type="match status" value="1"/>
</dbReference>
<evidence type="ECO:0000256" key="1">
    <source>
        <dbReference type="ARBA" id="ARBA00022741"/>
    </source>
</evidence>
<dbReference type="InterPro" id="IPR027417">
    <property type="entry name" value="P-loop_NTPase"/>
</dbReference>
<feature type="domain" description="Response regulatory" evidence="8">
    <location>
        <begin position="4"/>
        <end position="119"/>
    </location>
</feature>
<dbReference type="Gene3D" id="1.10.10.60">
    <property type="entry name" value="Homeodomain-like"/>
    <property type="match status" value="1"/>
</dbReference>
<dbReference type="Gene3D" id="3.40.50.300">
    <property type="entry name" value="P-loop containing nucleotide triphosphate hydrolases"/>
    <property type="match status" value="1"/>
</dbReference>
<dbReference type="STRING" id="234267.Acid_2041"/>
<feature type="domain" description="Sigma-54 factor interaction" evidence="7">
    <location>
        <begin position="144"/>
        <end position="373"/>
    </location>
</feature>
<evidence type="ECO:0000256" key="6">
    <source>
        <dbReference type="PROSITE-ProRule" id="PRU00169"/>
    </source>
</evidence>